<sequence length="101" mass="11650">MQISEYYLISSRANTIGQRQVSQESVDVVYETFYARKLCRFSVKEYNVIPNNMSSMQLIVAKNAIFQTIVNLWINADLVPRIANLPIFIVKKYSPSTPEDK</sequence>
<dbReference type="Proteomes" id="UP000887565">
    <property type="component" value="Unplaced"/>
</dbReference>
<proteinExistence type="predicted"/>
<reference evidence="2" key="1">
    <citation type="submission" date="2022-11" db="UniProtKB">
        <authorList>
            <consortium name="WormBaseParasite"/>
        </authorList>
    </citation>
    <scope>IDENTIFICATION</scope>
</reference>
<dbReference type="AlphaFoldDB" id="A0A915J0P6"/>
<accession>A0A915J0P6</accession>
<evidence type="ECO:0000313" key="2">
    <source>
        <dbReference type="WBParaSite" id="nRc.2.0.1.t19267-RA"/>
    </source>
</evidence>
<name>A0A915J0P6_ROMCU</name>
<organism evidence="1 2">
    <name type="scientific">Romanomermis culicivorax</name>
    <name type="common">Nematode worm</name>
    <dbReference type="NCBI Taxonomy" id="13658"/>
    <lineage>
        <taxon>Eukaryota</taxon>
        <taxon>Metazoa</taxon>
        <taxon>Ecdysozoa</taxon>
        <taxon>Nematoda</taxon>
        <taxon>Enoplea</taxon>
        <taxon>Dorylaimia</taxon>
        <taxon>Mermithida</taxon>
        <taxon>Mermithoidea</taxon>
        <taxon>Mermithidae</taxon>
        <taxon>Romanomermis</taxon>
    </lineage>
</organism>
<dbReference type="WBParaSite" id="nRc.2.0.1.t19267-RA">
    <property type="protein sequence ID" value="nRc.2.0.1.t19267-RA"/>
    <property type="gene ID" value="nRc.2.0.1.g19267"/>
</dbReference>
<keyword evidence="1" id="KW-1185">Reference proteome</keyword>
<evidence type="ECO:0000313" key="1">
    <source>
        <dbReference type="Proteomes" id="UP000887565"/>
    </source>
</evidence>
<protein>
    <submittedName>
        <fullName evidence="2">Uncharacterized protein</fullName>
    </submittedName>
</protein>